<dbReference type="AlphaFoldDB" id="Q1DG37"/>
<dbReference type="EnsemblBacteria" id="ABF88349">
    <property type="protein sequence ID" value="ABF88349"/>
    <property type="gene ID" value="MXAN_0103"/>
</dbReference>
<evidence type="ECO:0000313" key="2">
    <source>
        <dbReference type="Proteomes" id="UP000002402"/>
    </source>
</evidence>
<protein>
    <submittedName>
        <fullName evidence="1">Uncharacterized protein</fullName>
    </submittedName>
</protein>
<sequence length="156" mass="16498">MGALGFPRHPLEHGVARVTRVAAQLTGLVCDGVCLARLGQSLVRGRTFMMKQGKRVPGLKWVIAAFILAGCRGAEGEVPTETESRLSLKEGQVLGPACTGEQKQCPEGLSCASFNLGSGPEIRCVQSPEICDLFKCSSGECVVLESHPIQVRCSGS</sequence>
<proteinExistence type="predicted"/>
<organism evidence="1 2">
    <name type="scientific">Myxococcus xanthus (strain DK1622)</name>
    <dbReference type="NCBI Taxonomy" id="246197"/>
    <lineage>
        <taxon>Bacteria</taxon>
        <taxon>Pseudomonadati</taxon>
        <taxon>Myxococcota</taxon>
        <taxon>Myxococcia</taxon>
        <taxon>Myxococcales</taxon>
        <taxon>Cystobacterineae</taxon>
        <taxon>Myxococcaceae</taxon>
        <taxon>Myxococcus</taxon>
    </lineage>
</organism>
<dbReference type="KEGG" id="mxa:MXAN_0103"/>
<name>Q1DG37_MYXXD</name>
<dbReference type="STRING" id="246197.MXAN_0103"/>
<dbReference type="Proteomes" id="UP000002402">
    <property type="component" value="Chromosome"/>
</dbReference>
<dbReference type="EMBL" id="CP000113">
    <property type="protein sequence ID" value="ABF88349.1"/>
    <property type="molecule type" value="Genomic_DNA"/>
</dbReference>
<accession>Q1DG37</accession>
<gene>
    <name evidence="1" type="ordered locus">MXAN_0103</name>
</gene>
<keyword evidence="2" id="KW-1185">Reference proteome</keyword>
<evidence type="ECO:0000313" key="1">
    <source>
        <dbReference type="EMBL" id="ABF88349.1"/>
    </source>
</evidence>
<dbReference type="HOGENOM" id="CLU_142202_0_0_7"/>
<reference evidence="1 2" key="1">
    <citation type="journal article" date="2006" name="Proc. Natl. Acad. Sci. U.S.A.">
        <title>Evolution of sensory complexity recorded in a myxobacterial genome.</title>
        <authorList>
            <person name="Goldman B.S."/>
            <person name="Nierman W.C."/>
            <person name="Kaiser D."/>
            <person name="Slater S.C."/>
            <person name="Durkin A.S."/>
            <person name="Eisen J.A."/>
            <person name="Ronning C.M."/>
            <person name="Barbazuk W.B."/>
            <person name="Blanchard M."/>
            <person name="Field C."/>
            <person name="Halling C."/>
            <person name="Hinkle G."/>
            <person name="Iartchuk O."/>
            <person name="Kim H.S."/>
            <person name="Mackenzie C."/>
            <person name="Madupu R."/>
            <person name="Miller N."/>
            <person name="Shvartsbeyn A."/>
            <person name="Sullivan S.A."/>
            <person name="Vaudin M."/>
            <person name="Wiegand R."/>
            <person name="Kaplan H.B."/>
        </authorList>
    </citation>
    <scope>NUCLEOTIDE SEQUENCE [LARGE SCALE GENOMIC DNA]</scope>
    <source>
        <strain evidence="2">DK1622</strain>
    </source>
</reference>